<gene>
    <name evidence="1" type="ORF">C24_LOCUS7185</name>
</gene>
<sequence>MIDLLKRFPNSKKNKDNEKETKEEAKPYDFSEFTGDNFLEMCILCGCDYFKWPLTGGFERAYELIGTKPIRGREEVLEGSTDLISHLKKFIKAFAFKYQYVYNQLTKELQHLNVPEVSNLPFLRVPEFGDEFDIRKYEDSTGTYLSTTKAKEIAEGRLNPETHEKFTHVEVEETDDDEIT</sequence>
<proteinExistence type="predicted"/>
<protein>
    <recommendedName>
        <fullName evidence="3">Exonuclease 1</fullName>
    </recommendedName>
</protein>
<accession>A0A5S9WWN7</accession>
<evidence type="ECO:0000313" key="2">
    <source>
        <dbReference type="Proteomes" id="UP000434276"/>
    </source>
</evidence>
<name>A0A5S9WWN7_ARATH</name>
<dbReference type="ExpressionAtlas" id="A0A5S9WWN7">
    <property type="expression patterns" value="baseline and differential"/>
</dbReference>
<dbReference type="EMBL" id="CACSHJ010000088">
    <property type="protein sequence ID" value="CAA0355069.1"/>
    <property type="molecule type" value="Genomic_DNA"/>
</dbReference>
<dbReference type="InterPro" id="IPR036279">
    <property type="entry name" value="5-3_exonuclease_C_sf"/>
</dbReference>
<dbReference type="Proteomes" id="UP000434276">
    <property type="component" value="Unassembled WGS sequence"/>
</dbReference>
<reference evidence="1 2" key="1">
    <citation type="submission" date="2019-12" db="EMBL/GenBank/DDBJ databases">
        <authorList>
            <person name="Jiao W.-B."/>
            <person name="Schneeberger K."/>
        </authorList>
    </citation>
    <scope>NUCLEOTIDE SEQUENCE [LARGE SCALE GENOMIC DNA]</scope>
    <source>
        <strain evidence="2">cv. C24</strain>
    </source>
</reference>
<dbReference type="AlphaFoldDB" id="A0A5S9WWN7"/>
<evidence type="ECO:0000313" key="1">
    <source>
        <dbReference type="EMBL" id="CAA0355069.1"/>
    </source>
</evidence>
<dbReference type="Gene3D" id="1.10.150.20">
    <property type="entry name" value="5' to 3' exonuclease, C-terminal subdomain"/>
    <property type="match status" value="1"/>
</dbReference>
<organism evidence="1 2">
    <name type="scientific">Arabidopsis thaliana</name>
    <name type="common">Mouse-ear cress</name>
    <dbReference type="NCBI Taxonomy" id="3702"/>
    <lineage>
        <taxon>Eukaryota</taxon>
        <taxon>Viridiplantae</taxon>
        <taxon>Streptophyta</taxon>
        <taxon>Embryophyta</taxon>
        <taxon>Tracheophyta</taxon>
        <taxon>Spermatophyta</taxon>
        <taxon>Magnoliopsida</taxon>
        <taxon>eudicotyledons</taxon>
        <taxon>Gunneridae</taxon>
        <taxon>Pentapetalae</taxon>
        <taxon>rosids</taxon>
        <taxon>malvids</taxon>
        <taxon>Brassicales</taxon>
        <taxon>Brassicaceae</taxon>
        <taxon>Camelineae</taxon>
        <taxon>Arabidopsis</taxon>
    </lineage>
</organism>
<evidence type="ECO:0008006" key="3">
    <source>
        <dbReference type="Google" id="ProtNLM"/>
    </source>
</evidence>
<dbReference type="OrthoDB" id="10517315at2759"/>
<dbReference type="SUPFAM" id="SSF47807">
    <property type="entry name" value="5' to 3' exonuclease, C-terminal subdomain"/>
    <property type="match status" value="1"/>
</dbReference>